<dbReference type="PIRSF" id="PIRSF000114">
    <property type="entry name" value="Glycerol-3-P_dh"/>
    <property type="match status" value="1"/>
</dbReference>
<feature type="binding site" evidence="13">
    <location>
        <position position="285"/>
    </location>
    <ligand>
        <name>NADPH</name>
        <dbReference type="ChEBI" id="CHEBI:57783"/>
    </ligand>
</feature>
<dbReference type="NCBIfam" id="NF000942">
    <property type="entry name" value="PRK00094.1-4"/>
    <property type="match status" value="1"/>
</dbReference>
<dbReference type="InterPro" id="IPR006109">
    <property type="entry name" value="G3P_DH_NAD-dep_C"/>
</dbReference>
<evidence type="ECO:0000313" key="20">
    <source>
        <dbReference type="EMBL" id="TMQ59097.1"/>
    </source>
</evidence>
<protein>
    <recommendedName>
        <fullName evidence="11 13">Glycerol-3-phosphate dehydrogenase [NAD(P)+]</fullName>
        <ecNumber evidence="10 13">1.1.1.94</ecNumber>
    </recommendedName>
    <alternativeName>
        <fullName evidence="13">NAD(P)(+)-dependent glycerol-3-phosphate dehydrogenase</fullName>
    </alternativeName>
    <alternativeName>
        <fullName evidence="12 13">NAD(P)H-dependent dihydroxyacetone-phosphate reductase</fullName>
    </alternativeName>
</protein>
<keyword evidence="8 13" id="KW-1208">Phospholipid metabolism</keyword>
<feature type="binding site" evidence="13">
    <location>
        <position position="195"/>
    </location>
    <ligand>
        <name>sn-glycerol 3-phosphate</name>
        <dbReference type="ChEBI" id="CHEBI:57597"/>
    </ligand>
</feature>
<feature type="binding site" evidence="15">
    <location>
        <position position="109"/>
    </location>
    <ligand>
        <name>substrate</name>
    </ligand>
</feature>
<dbReference type="InterPro" id="IPR008927">
    <property type="entry name" value="6-PGluconate_DH-like_C_sf"/>
</dbReference>
<feature type="binding site" evidence="13">
    <location>
        <position position="109"/>
    </location>
    <ligand>
        <name>NADPH</name>
        <dbReference type="ChEBI" id="CHEBI:57783"/>
    </ligand>
</feature>
<feature type="binding site" evidence="13">
    <location>
        <position position="259"/>
    </location>
    <ligand>
        <name>sn-glycerol 3-phosphate</name>
        <dbReference type="ChEBI" id="CHEBI:57597"/>
    </ligand>
</feature>
<dbReference type="PANTHER" id="PTHR11728">
    <property type="entry name" value="GLYCEROL-3-PHOSPHATE DEHYDROGENASE"/>
    <property type="match status" value="1"/>
</dbReference>
<feature type="binding site" evidence="16">
    <location>
        <position position="144"/>
    </location>
    <ligand>
        <name>NAD(+)</name>
        <dbReference type="ChEBI" id="CHEBI:57540"/>
    </ligand>
</feature>
<keyword evidence="7 13" id="KW-0594">Phospholipid biosynthesis</keyword>
<comment type="caution">
    <text evidence="13">Lacks conserved residue(s) required for the propagation of feature annotation.</text>
</comment>
<gene>
    <name evidence="13" type="primary">gpsA</name>
    <name evidence="20" type="ORF">E6K76_05770</name>
</gene>
<evidence type="ECO:0000256" key="3">
    <source>
        <dbReference type="ARBA" id="ARBA00022857"/>
    </source>
</evidence>
<dbReference type="UniPathway" id="UPA00940"/>
<feature type="domain" description="Glycerol-3-phosphate dehydrogenase NAD-dependent N-terminal" evidence="18">
    <location>
        <begin position="3"/>
        <end position="162"/>
    </location>
</feature>
<feature type="binding site" evidence="13">
    <location>
        <position position="260"/>
    </location>
    <ligand>
        <name>sn-glycerol 3-phosphate</name>
        <dbReference type="ChEBI" id="CHEBI:57597"/>
    </ligand>
</feature>
<feature type="binding site" evidence="15">
    <location>
        <begin position="259"/>
        <end position="260"/>
    </location>
    <ligand>
        <name>substrate</name>
    </ligand>
</feature>
<keyword evidence="3 13" id="KW-0521">NADP</keyword>
<dbReference type="GO" id="GO:0046168">
    <property type="term" value="P:glycerol-3-phosphate catabolic process"/>
    <property type="evidence" value="ECO:0007669"/>
    <property type="project" value="InterPro"/>
</dbReference>
<keyword evidence="13" id="KW-0547">Nucleotide-binding</keyword>
<feature type="binding site" evidence="16">
    <location>
        <begin position="7"/>
        <end position="12"/>
    </location>
    <ligand>
        <name>NAD(+)</name>
        <dbReference type="ChEBI" id="CHEBI:57540"/>
    </ligand>
</feature>
<name>A0A538T640_UNCEI</name>
<comment type="function">
    <text evidence="13">Catalyzes the reduction of the glycolytic intermediate dihydroxyacetone phosphate (DHAP) to sn-glycerol 3-phosphate (G3P), the key precursor for phospholipid synthesis.</text>
</comment>
<feature type="binding site" evidence="13">
    <location>
        <position position="144"/>
    </location>
    <ligand>
        <name>NADPH</name>
        <dbReference type="ChEBI" id="CHEBI:57783"/>
    </ligand>
</feature>
<evidence type="ECO:0000256" key="5">
    <source>
        <dbReference type="ARBA" id="ARBA00023027"/>
    </source>
</evidence>
<dbReference type="GO" id="GO:0141153">
    <property type="term" value="F:glycerol-3-phosphate dehydrogenase (NADP+) activity"/>
    <property type="evidence" value="ECO:0007669"/>
    <property type="project" value="RHEA"/>
</dbReference>
<dbReference type="GO" id="GO:0051287">
    <property type="term" value="F:NAD binding"/>
    <property type="evidence" value="ECO:0007669"/>
    <property type="project" value="InterPro"/>
</dbReference>
<dbReference type="GO" id="GO:0046167">
    <property type="term" value="P:glycerol-3-phosphate biosynthetic process"/>
    <property type="evidence" value="ECO:0007669"/>
    <property type="project" value="UniProtKB-UniRule"/>
</dbReference>
<dbReference type="InterPro" id="IPR011128">
    <property type="entry name" value="G3P_DH_NAD-dep_N"/>
</dbReference>
<feature type="active site" description="Proton acceptor" evidence="13 14">
    <location>
        <position position="195"/>
    </location>
</feature>
<evidence type="ECO:0000256" key="11">
    <source>
        <dbReference type="ARBA" id="ARBA00069372"/>
    </source>
</evidence>
<dbReference type="EMBL" id="VBOW01000025">
    <property type="protein sequence ID" value="TMQ59097.1"/>
    <property type="molecule type" value="Genomic_DNA"/>
</dbReference>
<dbReference type="GO" id="GO:0141152">
    <property type="term" value="F:glycerol-3-phosphate dehydrogenase (NAD+) activity"/>
    <property type="evidence" value="ECO:0007669"/>
    <property type="project" value="RHEA"/>
</dbReference>
<dbReference type="HAMAP" id="MF_00394">
    <property type="entry name" value="NAD_Glyc3P_dehydrog"/>
    <property type="match status" value="1"/>
</dbReference>
<evidence type="ECO:0000256" key="16">
    <source>
        <dbReference type="PIRSR" id="PIRSR000114-3"/>
    </source>
</evidence>
<dbReference type="Proteomes" id="UP000316852">
    <property type="component" value="Unassembled WGS sequence"/>
</dbReference>
<organism evidence="20 21">
    <name type="scientific">Eiseniibacteriota bacterium</name>
    <dbReference type="NCBI Taxonomy" id="2212470"/>
    <lineage>
        <taxon>Bacteria</taxon>
        <taxon>Candidatus Eiseniibacteriota</taxon>
    </lineage>
</organism>
<dbReference type="EC" id="1.1.1.94" evidence="10 13"/>
<evidence type="ECO:0000256" key="12">
    <source>
        <dbReference type="ARBA" id="ARBA00080511"/>
    </source>
</evidence>
<feature type="binding site" evidence="16">
    <location>
        <position position="259"/>
    </location>
    <ligand>
        <name>NAD(+)</name>
        <dbReference type="ChEBI" id="CHEBI:57540"/>
    </ligand>
</feature>
<comment type="caution">
    <text evidence="20">The sequence shown here is derived from an EMBL/GenBank/DDBJ whole genome shotgun (WGS) entry which is preliminary data.</text>
</comment>
<dbReference type="AlphaFoldDB" id="A0A538T640"/>
<comment type="catalytic activity">
    <reaction evidence="13">
        <text>sn-glycerol 3-phosphate + NAD(+) = dihydroxyacetone phosphate + NADH + H(+)</text>
        <dbReference type="Rhea" id="RHEA:11092"/>
        <dbReference type="ChEBI" id="CHEBI:15378"/>
        <dbReference type="ChEBI" id="CHEBI:57540"/>
        <dbReference type="ChEBI" id="CHEBI:57597"/>
        <dbReference type="ChEBI" id="CHEBI:57642"/>
        <dbReference type="ChEBI" id="CHEBI:57945"/>
        <dbReference type="EC" id="1.1.1.94"/>
    </reaction>
</comment>
<dbReference type="Pfam" id="PF07479">
    <property type="entry name" value="NAD_Gly3P_dh_C"/>
    <property type="match status" value="1"/>
</dbReference>
<keyword evidence="4 13" id="KW-0560">Oxidoreductase</keyword>
<evidence type="ECO:0000256" key="9">
    <source>
        <dbReference type="ARBA" id="ARBA00052716"/>
    </source>
</evidence>
<dbReference type="GO" id="GO:0006650">
    <property type="term" value="P:glycerophospholipid metabolic process"/>
    <property type="evidence" value="ECO:0007669"/>
    <property type="project" value="UniProtKB-UniRule"/>
</dbReference>
<dbReference type="FunFam" id="1.10.1040.10:FF:000001">
    <property type="entry name" value="Glycerol-3-phosphate dehydrogenase [NAD(P)+]"/>
    <property type="match status" value="1"/>
</dbReference>
<keyword evidence="13" id="KW-0963">Cytoplasm</keyword>
<evidence type="ECO:0000256" key="8">
    <source>
        <dbReference type="ARBA" id="ARBA00023264"/>
    </source>
</evidence>
<dbReference type="SUPFAM" id="SSF48179">
    <property type="entry name" value="6-phosphogluconate dehydrogenase C-terminal domain-like"/>
    <property type="match status" value="1"/>
</dbReference>
<sequence>MRIGTLGGGGWGTTLAILLDSKGHEVRLWVYEAEEAERMRLTRENATFLPGVPIPGGVAITTSTQEAVDGADIIVLATPSRAMREVATALLAGAGPKVANARAIVVGSKGLEPKTLLRMSEVLAQVLPQNLHRSIVVLAGPSHAEEVSRQVPTAVVAASSDAGTAALVQDVFSTERFRVYTNDDVVGVEIAAALKNVVAIAAGICDGLGFGDSTKGALLTRGLVEIARLGEALGARPGTFSGLAGMGDLIATAMSRHSRNRRLGEAIGKGMKLEEALAATKMVVEGVGTAHAAVDLARRHGVELPIAEQVRAILYDGKSAKAAIRELLTRDLKSEPRALTRR</sequence>
<dbReference type="SUPFAM" id="SSF51735">
    <property type="entry name" value="NAD(P)-binding Rossmann-fold domains"/>
    <property type="match status" value="1"/>
</dbReference>
<proteinExistence type="inferred from homology"/>
<evidence type="ECO:0000256" key="2">
    <source>
        <dbReference type="ARBA" id="ARBA00022516"/>
    </source>
</evidence>
<reference evidence="20 21" key="1">
    <citation type="journal article" date="2019" name="Nat. Microbiol.">
        <title>Mediterranean grassland soil C-N compound turnover is dependent on rainfall and depth, and is mediated by genomically divergent microorganisms.</title>
        <authorList>
            <person name="Diamond S."/>
            <person name="Andeer P.F."/>
            <person name="Li Z."/>
            <person name="Crits-Christoph A."/>
            <person name="Burstein D."/>
            <person name="Anantharaman K."/>
            <person name="Lane K.R."/>
            <person name="Thomas B.C."/>
            <person name="Pan C."/>
            <person name="Northen T.R."/>
            <person name="Banfield J.F."/>
        </authorList>
    </citation>
    <scope>NUCLEOTIDE SEQUENCE [LARGE SCALE GENOMIC DNA]</scope>
    <source>
        <strain evidence="20">WS_6</strain>
    </source>
</reference>
<evidence type="ECO:0000256" key="13">
    <source>
        <dbReference type="HAMAP-Rule" id="MF_00394"/>
    </source>
</evidence>
<dbReference type="Gene3D" id="1.10.1040.10">
    <property type="entry name" value="N-(1-d-carboxylethyl)-l-norvaline Dehydrogenase, domain 2"/>
    <property type="match status" value="1"/>
</dbReference>
<keyword evidence="6 13" id="KW-0443">Lipid metabolism</keyword>
<dbReference type="PRINTS" id="PR00077">
    <property type="entry name" value="GPDHDRGNASE"/>
</dbReference>
<feature type="domain" description="Glycerol-3-phosphate dehydrogenase NAD-dependent C-terminal" evidence="19">
    <location>
        <begin position="184"/>
        <end position="324"/>
    </location>
</feature>
<dbReference type="InterPro" id="IPR013328">
    <property type="entry name" value="6PGD_dom2"/>
</dbReference>
<evidence type="ECO:0000256" key="6">
    <source>
        <dbReference type="ARBA" id="ARBA00023098"/>
    </source>
</evidence>
<evidence type="ECO:0000256" key="7">
    <source>
        <dbReference type="ARBA" id="ARBA00023209"/>
    </source>
</evidence>
<dbReference type="FunFam" id="3.40.50.720:FF:000019">
    <property type="entry name" value="Glycerol-3-phosphate dehydrogenase [NAD(P)+]"/>
    <property type="match status" value="1"/>
</dbReference>
<dbReference type="Pfam" id="PF01210">
    <property type="entry name" value="NAD_Gly3P_dh_N"/>
    <property type="match status" value="1"/>
</dbReference>
<dbReference type="NCBIfam" id="NF000940">
    <property type="entry name" value="PRK00094.1-2"/>
    <property type="match status" value="1"/>
</dbReference>
<feature type="binding site" evidence="13">
    <location>
        <position position="11"/>
    </location>
    <ligand>
        <name>NADPH</name>
        <dbReference type="ChEBI" id="CHEBI:57783"/>
    </ligand>
</feature>
<dbReference type="PROSITE" id="PS00957">
    <property type="entry name" value="NAD_G3PDH"/>
    <property type="match status" value="1"/>
</dbReference>
<dbReference type="GO" id="GO:0005829">
    <property type="term" value="C:cytosol"/>
    <property type="evidence" value="ECO:0007669"/>
    <property type="project" value="TreeGrafter"/>
</dbReference>
<evidence type="ECO:0000259" key="19">
    <source>
        <dbReference type="Pfam" id="PF07479"/>
    </source>
</evidence>
<keyword evidence="5 13" id="KW-0520">NAD</keyword>
<feature type="binding site" evidence="13">
    <location>
        <position position="283"/>
    </location>
    <ligand>
        <name>NADPH</name>
        <dbReference type="ChEBI" id="CHEBI:57783"/>
    </ligand>
</feature>
<feature type="binding site" evidence="13">
    <location>
        <position position="142"/>
    </location>
    <ligand>
        <name>sn-glycerol 3-phosphate</name>
        <dbReference type="ChEBI" id="CHEBI:57597"/>
    </ligand>
</feature>
<feature type="binding site" evidence="13">
    <location>
        <position position="109"/>
    </location>
    <ligand>
        <name>sn-glycerol 3-phosphate</name>
        <dbReference type="ChEBI" id="CHEBI:57597"/>
    </ligand>
</feature>
<feature type="binding site" evidence="13">
    <location>
        <position position="248"/>
    </location>
    <ligand>
        <name>sn-glycerol 3-phosphate</name>
        <dbReference type="ChEBI" id="CHEBI:57597"/>
    </ligand>
</feature>
<dbReference type="InterPro" id="IPR036291">
    <property type="entry name" value="NAD(P)-bd_dom_sf"/>
</dbReference>
<feature type="binding site" evidence="13">
    <location>
        <position position="140"/>
    </location>
    <ligand>
        <name>sn-glycerol 3-phosphate</name>
        <dbReference type="ChEBI" id="CHEBI:57597"/>
    </ligand>
</feature>
<dbReference type="Gene3D" id="3.40.50.720">
    <property type="entry name" value="NAD(P)-binding Rossmann-like Domain"/>
    <property type="match status" value="1"/>
</dbReference>
<evidence type="ECO:0000313" key="21">
    <source>
        <dbReference type="Proteomes" id="UP000316852"/>
    </source>
</evidence>
<comment type="pathway">
    <text evidence="13">Membrane lipid metabolism; glycerophospholipid metabolism.</text>
</comment>
<keyword evidence="2 13" id="KW-0444">Lipid biosynthesis</keyword>
<dbReference type="GO" id="GO:0008654">
    <property type="term" value="P:phospholipid biosynthetic process"/>
    <property type="evidence" value="ECO:0007669"/>
    <property type="project" value="UniProtKB-KW"/>
</dbReference>
<dbReference type="InterPro" id="IPR006168">
    <property type="entry name" value="G3P_DH_NAD-dep"/>
</dbReference>
<dbReference type="GO" id="GO:0005975">
    <property type="term" value="P:carbohydrate metabolic process"/>
    <property type="evidence" value="ECO:0007669"/>
    <property type="project" value="InterPro"/>
</dbReference>
<evidence type="ECO:0000256" key="1">
    <source>
        <dbReference type="ARBA" id="ARBA00011009"/>
    </source>
</evidence>
<dbReference type="PANTHER" id="PTHR11728:SF1">
    <property type="entry name" value="GLYCEROL-3-PHOSPHATE DEHYDROGENASE [NAD(+)] 2, CHLOROPLASTIC"/>
    <property type="match status" value="1"/>
</dbReference>
<evidence type="ECO:0000256" key="14">
    <source>
        <dbReference type="PIRSR" id="PIRSR000114-1"/>
    </source>
</evidence>
<evidence type="ECO:0000256" key="17">
    <source>
        <dbReference type="RuleBase" id="RU000437"/>
    </source>
</evidence>
<evidence type="ECO:0000256" key="15">
    <source>
        <dbReference type="PIRSR" id="PIRSR000114-2"/>
    </source>
</evidence>
<feature type="binding site" evidence="13">
    <location>
        <position position="258"/>
    </location>
    <ligand>
        <name>sn-glycerol 3-phosphate</name>
        <dbReference type="ChEBI" id="CHEBI:57597"/>
    </ligand>
</feature>
<evidence type="ECO:0000259" key="18">
    <source>
        <dbReference type="Pfam" id="PF01210"/>
    </source>
</evidence>
<evidence type="ECO:0000256" key="10">
    <source>
        <dbReference type="ARBA" id="ARBA00066687"/>
    </source>
</evidence>
<feature type="binding site" evidence="13">
    <location>
        <position position="259"/>
    </location>
    <ligand>
        <name>NADPH</name>
        <dbReference type="ChEBI" id="CHEBI:57783"/>
    </ligand>
</feature>
<accession>A0A538T640</accession>
<comment type="similarity">
    <text evidence="1 13 17">Belongs to the NAD-dependent glycerol-3-phosphate dehydrogenase family.</text>
</comment>
<comment type="subcellular location">
    <subcellularLocation>
        <location evidence="13">Cytoplasm</location>
    </subcellularLocation>
</comment>
<comment type="catalytic activity">
    <reaction evidence="9">
        <text>sn-glycerol 3-phosphate + NADP(+) = dihydroxyacetone phosphate + NADPH + H(+)</text>
        <dbReference type="Rhea" id="RHEA:11096"/>
        <dbReference type="ChEBI" id="CHEBI:15378"/>
        <dbReference type="ChEBI" id="CHEBI:57597"/>
        <dbReference type="ChEBI" id="CHEBI:57642"/>
        <dbReference type="ChEBI" id="CHEBI:57783"/>
        <dbReference type="ChEBI" id="CHEBI:58349"/>
        <dbReference type="EC" id="1.1.1.94"/>
    </reaction>
    <physiologicalReaction direction="right-to-left" evidence="9">
        <dbReference type="Rhea" id="RHEA:11098"/>
    </physiologicalReaction>
</comment>
<evidence type="ECO:0000256" key="4">
    <source>
        <dbReference type="ARBA" id="ARBA00023002"/>
    </source>
</evidence>